<dbReference type="InterPro" id="IPR050382">
    <property type="entry name" value="MFS_Na/Anion_cotransporter"/>
</dbReference>
<accession>A0ABD2PV21</accession>
<evidence type="ECO:0000256" key="1">
    <source>
        <dbReference type="ARBA" id="ARBA00004141"/>
    </source>
</evidence>
<dbReference type="PANTHER" id="PTHR11662:SF456">
    <property type="entry name" value="VESICULAR GLUTAMATE TRANSPORTER, ISOFORM A"/>
    <property type="match status" value="1"/>
</dbReference>
<feature type="transmembrane region" description="Helical" evidence="5">
    <location>
        <begin position="147"/>
        <end position="168"/>
    </location>
</feature>
<dbReference type="EMBL" id="JBJKFK010003698">
    <property type="protein sequence ID" value="KAL3309636.1"/>
    <property type="molecule type" value="Genomic_DNA"/>
</dbReference>
<dbReference type="PROSITE" id="PS50850">
    <property type="entry name" value="MFS"/>
    <property type="match status" value="1"/>
</dbReference>
<dbReference type="AlphaFoldDB" id="A0ABD2PV21"/>
<dbReference type="InterPro" id="IPR036259">
    <property type="entry name" value="MFS_trans_sf"/>
</dbReference>
<dbReference type="InterPro" id="IPR011701">
    <property type="entry name" value="MFS"/>
</dbReference>
<organism evidence="7 8">
    <name type="scientific">Cichlidogyrus casuarinus</name>
    <dbReference type="NCBI Taxonomy" id="1844966"/>
    <lineage>
        <taxon>Eukaryota</taxon>
        <taxon>Metazoa</taxon>
        <taxon>Spiralia</taxon>
        <taxon>Lophotrochozoa</taxon>
        <taxon>Platyhelminthes</taxon>
        <taxon>Monogenea</taxon>
        <taxon>Monopisthocotylea</taxon>
        <taxon>Dactylogyridea</taxon>
        <taxon>Ancyrocephalidae</taxon>
        <taxon>Cichlidogyrus</taxon>
    </lineage>
</organism>
<dbReference type="InterPro" id="IPR020846">
    <property type="entry name" value="MFS_dom"/>
</dbReference>
<keyword evidence="8" id="KW-1185">Reference proteome</keyword>
<feature type="transmembrane region" description="Helical" evidence="5">
    <location>
        <begin position="222"/>
        <end position="248"/>
    </location>
</feature>
<evidence type="ECO:0000256" key="2">
    <source>
        <dbReference type="ARBA" id="ARBA00022692"/>
    </source>
</evidence>
<proteinExistence type="predicted"/>
<reference evidence="7 8" key="1">
    <citation type="submission" date="2024-11" db="EMBL/GenBank/DDBJ databases">
        <title>Adaptive evolution of stress response genes in parasites aligns with host niche diversity.</title>
        <authorList>
            <person name="Hahn C."/>
            <person name="Resl P."/>
        </authorList>
    </citation>
    <scope>NUCLEOTIDE SEQUENCE [LARGE SCALE GENOMIC DNA]</scope>
    <source>
        <strain evidence="7">EGGRZ-B1_66</strain>
        <tissue evidence="7">Body</tissue>
    </source>
</reference>
<dbReference type="SUPFAM" id="SSF103473">
    <property type="entry name" value="MFS general substrate transporter"/>
    <property type="match status" value="1"/>
</dbReference>
<feature type="transmembrane region" description="Helical" evidence="5">
    <location>
        <begin position="304"/>
        <end position="324"/>
    </location>
</feature>
<evidence type="ECO:0000256" key="3">
    <source>
        <dbReference type="ARBA" id="ARBA00022989"/>
    </source>
</evidence>
<keyword evidence="4 5" id="KW-0472">Membrane</keyword>
<dbReference type="Proteomes" id="UP001626550">
    <property type="component" value="Unassembled WGS sequence"/>
</dbReference>
<dbReference type="GO" id="GO:0016020">
    <property type="term" value="C:membrane"/>
    <property type="evidence" value="ECO:0007669"/>
    <property type="project" value="UniProtKB-SubCell"/>
</dbReference>
<keyword evidence="2 5" id="KW-0812">Transmembrane</keyword>
<dbReference type="Pfam" id="PF07690">
    <property type="entry name" value="MFS_1"/>
    <property type="match status" value="1"/>
</dbReference>
<feature type="transmembrane region" description="Helical" evidence="5">
    <location>
        <begin position="20"/>
        <end position="41"/>
    </location>
</feature>
<protein>
    <recommendedName>
        <fullName evidence="6">Major facilitator superfamily (MFS) profile domain-containing protein</fullName>
    </recommendedName>
</protein>
<evidence type="ECO:0000313" key="7">
    <source>
        <dbReference type="EMBL" id="KAL3309636.1"/>
    </source>
</evidence>
<keyword evidence="3 5" id="KW-1133">Transmembrane helix</keyword>
<evidence type="ECO:0000313" key="8">
    <source>
        <dbReference type="Proteomes" id="UP001626550"/>
    </source>
</evidence>
<feature type="transmembrane region" description="Helical" evidence="5">
    <location>
        <begin position="254"/>
        <end position="273"/>
    </location>
</feature>
<feature type="domain" description="Major facilitator superfamily (MFS) profile" evidence="6">
    <location>
        <begin position="79"/>
        <end position="443"/>
    </location>
</feature>
<evidence type="ECO:0000256" key="5">
    <source>
        <dbReference type="SAM" id="Phobius"/>
    </source>
</evidence>
<feature type="transmembrane region" description="Helical" evidence="5">
    <location>
        <begin position="183"/>
        <end position="201"/>
    </location>
</feature>
<feature type="transmembrane region" description="Helical" evidence="5">
    <location>
        <begin position="379"/>
        <end position="399"/>
    </location>
</feature>
<comment type="caution">
    <text evidence="7">The sequence shown here is derived from an EMBL/GenBank/DDBJ whole genome shotgun (WGS) entry which is preliminary data.</text>
</comment>
<dbReference type="Gene3D" id="1.20.1250.20">
    <property type="entry name" value="MFS general substrate transporter like domains"/>
    <property type="match status" value="1"/>
</dbReference>
<name>A0ABD2PV21_9PLAT</name>
<evidence type="ECO:0000259" key="6">
    <source>
        <dbReference type="PROSITE" id="PS50850"/>
    </source>
</evidence>
<gene>
    <name evidence="7" type="ORF">Ciccas_011815</name>
</gene>
<comment type="subcellular location">
    <subcellularLocation>
        <location evidence="1">Membrane</location>
        <topology evidence="1">Multi-pass membrane protein</topology>
    </subcellularLocation>
</comment>
<sequence>MASCKGRFLAVFPRRYQVIFMMFLGLAIIYGMRTEIGLALLKMNFNLKNATYHIHLNNHSKSAHNLFDLEVYLLKQHLLPKEAHIEGILTTKDLNSTTDIRAKVTFQTFRWSSTLTGLIEASFYLGYVIFSIPGGIIANITSGHRLLGIIFLFSCGLNMIVPVVAYGGMEHGGETLRDLHPKISFALIFVIRIIQGMSEGATYPCVHEMLRWWAPENEKARLVSFCFFGVSLGPILGYPIVGTLIWQYGWESCFFLYGAIGLFWAIVWLATIYERPSNDCFITEEEQKIIQEPTGNKTAKICDIPWRAILTSLPVWAIVAANFARNWLFQFSFTGLPQLLDDMKMREQRLAFDQTPHNSTNPSLEVHGLTEMELGNFMLIPYASMTLLTPIGQFLCQILRLEVVAEKKRNTYSKSQKFSEMTEFHSDVECVIIWQCGGLFWRS</sequence>
<feature type="transmembrane region" description="Helical" evidence="5">
    <location>
        <begin position="121"/>
        <end position="140"/>
    </location>
</feature>
<evidence type="ECO:0000256" key="4">
    <source>
        <dbReference type="ARBA" id="ARBA00023136"/>
    </source>
</evidence>
<dbReference type="PANTHER" id="PTHR11662">
    <property type="entry name" value="SOLUTE CARRIER FAMILY 17"/>
    <property type="match status" value="1"/>
</dbReference>